<accession>A0AB40ASM2</accession>
<dbReference type="Gene3D" id="1.10.287.110">
    <property type="entry name" value="DnaJ domain"/>
    <property type="match status" value="1"/>
</dbReference>
<dbReference type="Proteomes" id="UP001515500">
    <property type="component" value="Unplaced"/>
</dbReference>
<dbReference type="Pfam" id="PF00226">
    <property type="entry name" value="DnaJ"/>
    <property type="match status" value="1"/>
</dbReference>
<dbReference type="InterPro" id="IPR036869">
    <property type="entry name" value="J_dom_sf"/>
</dbReference>
<dbReference type="InterPro" id="IPR050817">
    <property type="entry name" value="DjlA_DnaK_co-chaperone"/>
</dbReference>
<reference evidence="4" key="1">
    <citation type="submission" date="2025-08" db="UniProtKB">
        <authorList>
            <consortium name="RefSeq"/>
        </authorList>
    </citation>
    <scope>IDENTIFICATION</scope>
</reference>
<dbReference type="GeneID" id="120253853"/>
<dbReference type="PROSITE" id="PS50076">
    <property type="entry name" value="DNAJ_2"/>
    <property type="match status" value="1"/>
</dbReference>
<organism evidence="3 4">
    <name type="scientific">Dioscorea cayennensis subsp. rotundata</name>
    <name type="common">White Guinea yam</name>
    <name type="synonym">Dioscorea rotundata</name>
    <dbReference type="NCBI Taxonomy" id="55577"/>
    <lineage>
        <taxon>Eukaryota</taxon>
        <taxon>Viridiplantae</taxon>
        <taxon>Streptophyta</taxon>
        <taxon>Embryophyta</taxon>
        <taxon>Tracheophyta</taxon>
        <taxon>Spermatophyta</taxon>
        <taxon>Magnoliopsida</taxon>
        <taxon>Liliopsida</taxon>
        <taxon>Dioscoreales</taxon>
        <taxon>Dioscoreaceae</taxon>
        <taxon>Dioscorea</taxon>
    </lineage>
</organism>
<name>A0AB40ASM2_DIOCR</name>
<gene>
    <name evidence="4" type="primary">LOC120253853</name>
</gene>
<dbReference type="RefSeq" id="XP_039117995.1">
    <property type="nucleotide sequence ID" value="XM_039262061.1"/>
</dbReference>
<protein>
    <submittedName>
        <fullName evidence="4">Chaperone protein dnaJ 8, chloroplastic-like</fullName>
    </submittedName>
</protein>
<keyword evidence="3" id="KW-1185">Reference proteome</keyword>
<dbReference type="PANTHER" id="PTHR24074">
    <property type="entry name" value="CO-CHAPERONE PROTEIN DJLA"/>
    <property type="match status" value="1"/>
</dbReference>
<dbReference type="PRINTS" id="PR00625">
    <property type="entry name" value="JDOMAIN"/>
</dbReference>
<dbReference type="SMART" id="SM00271">
    <property type="entry name" value="DnaJ"/>
    <property type="match status" value="1"/>
</dbReference>
<dbReference type="InterPro" id="IPR001623">
    <property type="entry name" value="DnaJ_domain"/>
</dbReference>
<dbReference type="AlphaFoldDB" id="A0AB40ASM2"/>
<dbReference type="CDD" id="cd06257">
    <property type="entry name" value="DnaJ"/>
    <property type="match status" value="1"/>
</dbReference>
<feature type="compositionally biased region" description="Low complexity" evidence="1">
    <location>
        <begin position="35"/>
        <end position="50"/>
    </location>
</feature>
<feature type="region of interest" description="Disordered" evidence="1">
    <location>
        <begin position="35"/>
        <end position="56"/>
    </location>
</feature>
<dbReference type="GO" id="GO:0005783">
    <property type="term" value="C:endoplasmic reticulum"/>
    <property type="evidence" value="ECO:0007669"/>
    <property type="project" value="UniProtKB-ARBA"/>
</dbReference>
<evidence type="ECO:0000313" key="4">
    <source>
        <dbReference type="RefSeq" id="XP_039117995.1"/>
    </source>
</evidence>
<evidence type="ECO:0000259" key="2">
    <source>
        <dbReference type="PROSITE" id="PS50076"/>
    </source>
</evidence>
<proteinExistence type="predicted"/>
<feature type="domain" description="J" evidence="2">
    <location>
        <begin position="77"/>
        <end position="162"/>
    </location>
</feature>
<evidence type="ECO:0000256" key="1">
    <source>
        <dbReference type="SAM" id="MobiDB-lite"/>
    </source>
</evidence>
<dbReference type="SUPFAM" id="SSF46565">
    <property type="entry name" value="Chaperone J-domain"/>
    <property type="match status" value="1"/>
</dbReference>
<evidence type="ECO:0000313" key="3">
    <source>
        <dbReference type="Proteomes" id="UP001515500"/>
    </source>
</evidence>
<sequence length="187" mass="20994">MYILDQILKKGTPHLLLLLLMAAAVGLMLGSVVSSSSSSTSSSSSSSSSSNWSVRRRGNSKRTSVLVRCVASGSHSSEYKTLRIQPGASEMEVKKAFRQLALQYHPDVCKGSNCGVQFHRINEAYDIVMKSLRETEEEEEAEQNSWCHEDDDQMRGMYDSSWDLWEEWMGWEGAGILDYTSHINPYV</sequence>